<proteinExistence type="predicted"/>
<dbReference type="AlphaFoldDB" id="A0A6G1CH38"/>
<comment type="caution">
    <text evidence="1">The sequence shown here is derived from an EMBL/GenBank/DDBJ whole genome shotgun (WGS) entry which is preliminary data.</text>
</comment>
<reference evidence="1 2" key="1">
    <citation type="submission" date="2019-11" db="EMBL/GenBank/DDBJ databases">
        <title>Whole genome sequence of Oryza granulata.</title>
        <authorList>
            <person name="Li W."/>
        </authorList>
    </citation>
    <scope>NUCLEOTIDE SEQUENCE [LARGE SCALE GENOMIC DNA]</scope>
    <source>
        <strain evidence="2">cv. Menghai</strain>
        <tissue evidence="1">Leaf</tissue>
    </source>
</reference>
<gene>
    <name evidence="1" type="ORF">E2562_019952</name>
</gene>
<evidence type="ECO:0000313" key="1">
    <source>
        <dbReference type="EMBL" id="KAF0899450.1"/>
    </source>
</evidence>
<evidence type="ECO:0000313" key="2">
    <source>
        <dbReference type="Proteomes" id="UP000479710"/>
    </source>
</evidence>
<dbReference type="Proteomes" id="UP000479710">
    <property type="component" value="Unassembled WGS sequence"/>
</dbReference>
<keyword evidence="2" id="KW-1185">Reference proteome</keyword>
<dbReference type="EMBL" id="SPHZ02000009">
    <property type="protein sequence ID" value="KAF0899450.1"/>
    <property type="molecule type" value="Genomic_DNA"/>
</dbReference>
<organism evidence="1 2">
    <name type="scientific">Oryza meyeriana var. granulata</name>
    <dbReference type="NCBI Taxonomy" id="110450"/>
    <lineage>
        <taxon>Eukaryota</taxon>
        <taxon>Viridiplantae</taxon>
        <taxon>Streptophyta</taxon>
        <taxon>Embryophyta</taxon>
        <taxon>Tracheophyta</taxon>
        <taxon>Spermatophyta</taxon>
        <taxon>Magnoliopsida</taxon>
        <taxon>Liliopsida</taxon>
        <taxon>Poales</taxon>
        <taxon>Poaceae</taxon>
        <taxon>BOP clade</taxon>
        <taxon>Oryzoideae</taxon>
        <taxon>Oryzeae</taxon>
        <taxon>Oryzinae</taxon>
        <taxon>Oryza</taxon>
        <taxon>Oryza meyeriana</taxon>
    </lineage>
</organism>
<name>A0A6G1CH38_9ORYZ</name>
<sequence>MMVGPAISPAMPRLAAVTTESTAVTNVTEVTPLRWCQGIAGSAPRHFCRFLHYRLAISGRRLLSPLPWKTSGVLQSSRAVFVRLHATHLCHRTSSSPGLTPVSTMQAYPAAGIMPATESSATAAATSSSALTGGLTGVARAKAGMAPPRLGVLPR</sequence>
<protein>
    <submittedName>
        <fullName evidence="1">Uncharacterized protein</fullName>
    </submittedName>
</protein>
<accession>A0A6G1CH38</accession>